<keyword evidence="11" id="KW-1185">Reference proteome</keyword>
<feature type="domain" description="Aspartate/ornithine carbamoyltransferase carbamoyl-P binding" evidence="9">
    <location>
        <begin position="5"/>
        <end position="148"/>
    </location>
</feature>
<dbReference type="InterPro" id="IPR002082">
    <property type="entry name" value="Asp_carbamoyltransf"/>
</dbReference>
<dbReference type="RefSeq" id="WP_013656831.1">
    <property type="nucleotide sequence ID" value="NC_015275.1"/>
</dbReference>
<dbReference type="eggNOG" id="COG0540">
    <property type="taxonomic scope" value="Bacteria"/>
</dbReference>
<evidence type="ECO:0000259" key="9">
    <source>
        <dbReference type="Pfam" id="PF02729"/>
    </source>
</evidence>
<evidence type="ECO:0000256" key="2">
    <source>
        <dbReference type="ARBA" id="ARBA00008896"/>
    </source>
</evidence>
<comment type="pathway">
    <text evidence="1 7">Pyrimidine metabolism; UMP biosynthesis via de novo pathway; (S)-dihydroorotate from bicarbonate: step 2/3.</text>
</comment>
<reference evidence="10 11" key="1">
    <citation type="journal article" date="2011" name="J. Bacteriol.">
        <title>Complete genome sequence of the cellulose-degrading bacterium Cellulosilyticum lentocellum.</title>
        <authorList>
            <consortium name="US DOE Joint Genome Institute"/>
            <person name="Miller D.A."/>
            <person name="Suen G."/>
            <person name="Bruce D."/>
            <person name="Copeland A."/>
            <person name="Cheng J.F."/>
            <person name="Detter C."/>
            <person name="Goodwin L.A."/>
            <person name="Han C.S."/>
            <person name="Hauser L.J."/>
            <person name="Land M.L."/>
            <person name="Lapidus A."/>
            <person name="Lucas S."/>
            <person name="Meincke L."/>
            <person name="Pitluck S."/>
            <person name="Tapia R."/>
            <person name="Teshima H."/>
            <person name="Woyke T."/>
            <person name="Fox B.G."/>
            <person name="Angert E.R."/>
            <person name="Currie C.R."/>
        </authorList>
    </citation>
    <scope>NUCLEOTIDE SEQUENCE [LARGE SCALE GENOMIC DNA]</scope>
    <source>
        <strain evidence="11">ATCC 49066 / DSM 5427 / NCIMB 11756 / RHM5</strain>
    </source>
</reference>
<organism evidence="10 11">
    <name type="scientific">Cellulosilyticum lentocellum (strain ATCC 49066 / DSM 5427 / NCIMB 11756 / RHM5)</name>
    <name type="common">Clostridium lentocellum</name>
    <dbReference type="NCBI Taxonomy" id="642492"/>
    <lineage>
        <taxon>Bacteria</taxon>
        <taxon>Bacillati</taxon>
        <taxon>Bacillota</taxon>
        <taxon>Clostridia</taxon>
        <taxon>Lachnospirales</taxon>
        <taxon>Cellulosilyticaceae</taxon>
        <taxon>Cellulosilyticum</taxon>
    </lineage>
</organism>
<dbReference type="GO" id="GO:0006520">
    <property type="term" value="P:amino acid metabolic process"/>
    <property type="evidence" value="ECO:0007669"/>
    <property type="project" value="InterPro"/>
</dbReference>
<dbReference type="NCBIfam" id="NF002032">
    <property type="entry name" value="PRK00856.1"/>
    <property type="match status" value="1"/>
</dbReference>
<dbReference type="EC" id="2.1.3.2" evidence="7"/>
<dbReference type="GO" id="GO:0004070">
    <property type="term" value="F:aspartate carbamoyltransferase activity"/>
    <property type="evidence" value="ECO:0007669"/>
    <property type="project" value="UniProtKB-UniRule"/>
</dbReference>
<keyword evidence="3 7" id="KW-0808">Transferase</keyword>
<comment type="subunit">
    <text evidence="7">Heterododecamer (2C3:3R2) of six catalytic PyrB chains organized as two trimers (C3), and six regulatory PyrI chains organized as three dimers (R2).</text>
</comment>
<feature type="binding site" evidence="7">
    <location>
        <position position="222"/>
    </location>
    <ligand>
        <name>L-aspartate</name>
        <dbReference type="ChEBI" id="CHEBI:29991"/>
    </ligand>
</feature>
<sequence>MLRRKDLLGIRDLSVNEIMTILQTAESMKGIVTGEATKLDVLKGKSAVTLFYENSTRTRMAFTMAGTYLGAHVADLGVASSSVQKGESLVDTGITLDSMGIDYMIMRHGMSGAAHLLAKNVKASVINAGDGANEHPTQALLDFYTIYEKKGGFKNLKVTIVGDIAHSRVARSNVFGLTQLGAQVTLAGPGTLTAKSMEKLGCTVVTDVKAAVKDADIVMALRIQLERQKGGLFPNLREYSQIYGLNKEIFEYAKPDALLMHPAPVNRGVELTPELMDSKVSVIDEQVTNGVAVRMAILALLQEGRENA</sequence>
<gene>
    <name evidence="7" type="primary">pyrB</name>
    <name evidence="10" type="ordered locus">Clole_1811</name>
</gene>
<name>F2JN80_CELLD</name>
<evidence type="ECO:0000313" key="11">
    <source>
        <dbReference type="Proteomes" id="UP000008467"/>
    </source>
</evidence>
<feature type="binding site" evidence="7">
    <location>
        <position position="107"/>
    </location>
    <ligand>
        <name>carbamoyl phosphate</name>
        <dbReference type="ChEBI" id="CHEBI:58228"/>
    </ligand>
</feature>
<dbReference type="PRINTS" id="PR00100">
    <property type="entry name" value="AOTCASE"/>
</dbReference>
<dbReference type="EMBL" id="CP002582">
    <property type="protein sequence ID" value="ADZ83534.1"/>
    <property type="molecule type" value="Genomic_DNA"/>
</dbReference>
<feature type="binding site" evidence="7">
    <location>
        <position position="85"/>
    </location>
    <ligand>
        <name>L-aspartate</name>
        <dbReference type="ChEBI" id="CHEBI:29991"/>
    </ligand>
</feature>
<dbReference type="UniPathway" id="UPA00070">
    <property type="reaction ID" value="UER00116"/>
</dbReference>
<dbReference type="STRING" id="642492.Clole_1811"/>
<proteinExistence type="inferred from homology"/>
<evidence type="ECO:0000256" key="5">
    <source>
        <dbReference type="ARBA" id="ARBA00043884"/>
    </source>
</evidence>
<comment type="catalytic activity">
    <reaction evidence="6 7">
        <text>carbamoyl phosphate + L-aspartate = N-carbamoyl-L-aspartate + phosphate + H(+)</text>
        <dbReference type="Rhea" id="RHEA:20013"/>
        <dbReference type="ChEBI" id="CHEBI:15378"/>
        <dbReference type="ChEBI" id="CHEBI:29991"/>
        <dbReference type="ChEBI" id="CHEBI:32814"/>
        <dbReference type="ChEBI" id="CHEBI:43474"/>
        <dbReference type="ChEBI" id="CHEBI:58228"/>
        <dbReference type="EC" id="2.1.3.2"/>
    </reaction>
</comment>
<feature type="domain" description="Aspartate/ornithine carbamoyltransferase Asp/Orn-binding" evidence="8">
    <location>
        <begin position="154"/>
        <end position="301"/>
    </location>
</feature>
<dbReference type="InterPro" id="IPR036901">
    <property type="entry name" value="Asp/Orn_carbamoylTrfase_sf"/>
</dbReference>
<dbReference type="Gene3D" id="3.40.50.1370">
    <property type="entry name" value="Aspartate/ornithine carbamoyltransferase"/>
    <property type="match status" value="2"/>
</dbReference>
<accession>F2JN80</accession>
<dbReference type="AlphaFoldDB" id="F2JN80"/>
<dbReference type="NCBIfam" id="TIGR00670">
    <property type="entry name" value="asp_carb_tr"/>
    <property type="match status" value="1"/>
</dbReference>
<dbReference type="PROSITE" id="PS00097">
    <property type="entry name" value="CARBAMOYLTRANSFERASE"/>
    <property type="match status" value="1"/>
</dbReference>
<evidence type="ECO:0000256" key="7">
    <source>
        <dbReference type="HAMAP-Rule" id="MF_00001"/>
    </source>
</evidence>
<feature type="binding site" evidence="7">
    <location>
        <position position="57"/>
    </location>
    <ligand>
        <name>carbamoyl phosphate</name>
        <dbReference type="ChEBI" id="CHEBI:58228"/>
    </ligand>
</feature>
<dbReference type="SUPFAM" id="SSF53671">
    <property type="entry name" value="Aspartate/ornithine carbamoyltransferase"/>
    <property type="match status" value="1"/>
</dbReference>
<dbReference type="HOGENOM" id="CLU_043846_2_0_9"/>
<feature type="binding site" evidence="7">
    <location>
        <position position="135"/>
    </location>
    <ligand>
        <name>carbamoyl phosphate</name>
        <dbReference type="ChEBI" id="CHEBI:58228"/>
    </ligand>
</feature>
<dbReference type="Pfam" id="PF02729">
    <property type="entry name" value="OTCace_N"/>
    <property type="match status" value="1"/>
</dbReference>
<dbReference type="InterPro" id="IPR006130">
    <property type="entry name" value="Asp/Orn_carbamoylTrfase"/>
</dbReference>
<dbReference type="KEGG" id="cle:Clole_1811"/>
<dbReference type="PRINTS" id="PR00101">
    <property type="entry name" value="ATCASE"/>
</dbReference>
<dbReference type="GO" id="GO:0005829">
    <property type="term" value="C:cytosol"/>
    <property type="evidence" value="ECO:0007669"/>
    <property type="project" value="TreeGrafter"/>
</dbReference>
<dbReference type="GO" id="GO:0006207">
    <property type="term" value="P:'de novo' pyrimidine nucleobase biosynthetic process"/>
    <property type="evidence" value="ECO:0007669"/>
    <property type="project" value="InterPro"/>
</dbReference>
<dbReference type="InterPro" id="IPR006132">
    <property type="entry name" value="Asp/Orn_carbamoyltranf_P-bd"/>
</dbReference>
<dbReference type="Proteomes" id="UP000008467">
    <property type="component" value="Chromosome"/>
</dbReference>
<feature type="binding site" evidence="7">
    <location>
        <position position="58"/>
    </location>
    <ligand>
        <name>carbamoyl phosphate</name>
        <dbReference type="ChEBI" id="CHEBI:58228"/>
    </ligand>
</feature>
<evidence type="ECO:0000256" key="4">
    <source>
        <dbReference type="ARBA" id="ARBA00022975"/>
    </source>
</evidence>
<dbReference type="PANTHER" id="PTHR45753">
    <property type="entry name" value="ORNITHINE CARBAMOYLTRANSFERASE, MITOCHONDRIAL"/>
    <property type="match status" value="1"/>
</dbReference>
<protein>
    <recommendedName>
        <fullName evidence="7">Aspartate carbamoyltransferase</fullName>
        <ecNumber evidence="7">2.1.3.2</ecNumber>
    </recommendedName>
    <alternativeName>
        <fullName evidence="7">Aspartate transcarbamylase</fullName>
        <shortName evidence="7">ATCase</shortName>
    </alternativeName>
</protein>
<dbReference type="Pfam" id="PF00185">
    <property type="entry name" value="OTCace"/>
    <property type="match status" value="1"/>
</dbReference>
<feature type="binding site" evidence="7">
    <location>
        <position position="138"/>
    </location>
    <ligand>
        <name>carbamoyl phosphate</name>
        <dbReference type="ChEBI" id="CHEBI:58228"/>
    </ligand>
</feature>
<comment type="similarity">
    <text evidence="2 7">Belongs to the aspartate/ornithine carbamoyltransferase superfamily. ATCase family.</text>
</comment>
<dbReference type="GO" id="GO:0016597">
    <property type="term" value="F:amino acid binding"/>
    <property type="evidence" value="ECO:0007669"/>
    <property type="project" value="InterPro"/>
</dbReference>
<keyword evidence="4 7" id="KW-0665">Pyrimidine biosynthesis</keyword>
<feature type="binding site" evidence="7">
    <location>
        <position position="264"/>
    </location>
    <ligand>
        <name>carbamoyl phosphate</name>
        <dbReference type="ChEBI" id="CHEBI:58228"/>
    </ligand>
</feature>
<dbReference type="InterPro" id="IPR006131">
    <property type="entry name" value="Asp_carbamoyltransf_Asp/Orn-bd"/>
</dbReference>
<feature type="binding site" evidence="7">
    <location>
        <position position="168"/>
    </location>
    <ligand>
        <name>L-aspartate</name>
        <dbReference type="ChEBI" id="CHEBI:29991"/>
    </ligand>
</feature>
<evidence type="ECO:0000256" key="1">
    <source>
        <dbReference type="ARBA" id="ARBA00004852"/>
    </source>
</evidence>
<evidence type="ECO:0000313" key="10">
    <source>
        <dbReference type="EMBL" id="ADZ83534.1"/>
    </source>
</evidence>
<dbReference type="GO" id="GO:0044205">
    <property type="term" value="P:'de novo' UMP biosynthetic process"/>
    <property type="evidence" value="ECO:0007669"/>
    <property type="project" value="UniProtKB-UniRule"/>
</dbReference>
<dbReference type="HAMAP" id="MF_00001">
    <property type="entry name" value="Asp_carb_tr"/>
    <property type="match status" value="1"/>
</dbReference>
<evidence type="ECO:0000259" key="8">
    <source>
        <dbReference type="Pfam" id="PF00185"/>
    </source>
</evidence>
<dbReference type="PANTHER" id="PTHR45753:SF6">
    <property type="entry name" value="ASPARTATE CARBAMOYLTRANSFERASE"/>
    <property type="match status" value="1"/>
</dbReference>
<feature type="binding site" evidence="7">
    <location>
        <position position="263"/>
    </location>
    <ligand>
        <name>carbamoyl phosphate</name>
        <dbReference type="ChEBI" id="CHEBI:58228"/>
    </ligand>
</feature>
<evidence type="ECO:0000256" key="3">
    <source>
        <dbReference type="ARBA" id="ARBA00022679"/>
    </source>
</evidence>
<comment type="function">
    <text evidence="5 7">Catalyzes the condensation of carbamoyl phosphate and aspartate to form carbamoyl aspartate and inorganic phosphate, the committed step in the de novo pyrimidine nucleotide biosynthesis pathway.</text>
</comment>
<evidence type="ECO:0000256" key="6">
    <source>
        <dbReference type="ARBA" id="ARBA00048859"/>
    </source>
</evidence>